<dbReference type="AlphaFoldDB" id="M7SII5"/>
<dbReference type="SUPFAM" id="SSF53474">
    <property type="entry name" value="alpha/beta-Hydrolases"/>
    <property type="match status" value="1"/>
</dbReference>
<evidence type="ECO:0000256" key="2">
    <source>
        <dbReference type="SAM" id="MobiDB-lite"/>
    </source>
</evidence>
<gene>
    <name evidence="4" type="ORF">UCREL1_6910</name>
</gene>
<feature type="domain" description="Peptidase S9 prolyl oligopeptidase catalytic" evidence="3">
    <location>
        <begin position="299"/>
        <end position="359"/>
    </location>
</feature>
<proteinExistence type="predicted"/>
<dbReference type="KEGG" id="ela:UCREL1_6910"/>
<protein>
    <submittedName>
        <fullName evidence="4">Putative esterase lipase-like protein</fullName>
    </submittedName>
</protein>
<dbReference type="PANTHER" id="PTHR48081">
    <property type="entry name" value="AB HYDROLASE SUPERFAMILY PROTEIN C4A8.06C"/>
    <property type="match status" value="1"/>
</dbReference>
<evidence type="ECO:0000259" key="3">
    <source>
        <dbReference type="Pfam" id="PF00326"/>
    </source>
</evidence>
<sequence length="384" mass="39353">MGLAFFPASNANANAKAKVKPTIVTTTTTTTATSITTGAGTKYAGAGVLIIPGGGYSFVSLDYEGADAVRWLNARGLDAWVLDYTTTCAAPAPLYPTPLGEAADAVRCIRGCLEGQLQSRDLQGGGSSSSSSSSSSKATVSVADEGEKGGDGEGEGDGDGNKVGRYRLGIWGFSAGAHLAALTLTSPDVEPLLDFAVLAYPVVSMTPDDNDGDIVVAHLGSRRNLLGDGSTGPRGSGDVGGVGGDADASTARSRSASASAAARAAAAMAVVPKTIQEKKEGGEDGGSKEDLFDDIPQLQRQMSPHRAVGPGTPPVFIFHTANDPAVPVQNALLFAGAMARQARPFQLLVLPDGRHGISLALDDPKLSWTGELERWLRWSVGVLG</sequence>
<name>M7SII5_EUTLA</name>
<dbReference type="InterPro" id="IPR029058">
    <property type="entry name" value="AB_hydrolase_fold"/>
</dbReference>
<dbReference type="Pfam" id="PF00326">
    <property type="entry name" value="Peptidase_S9"/>
    <property type="match status" value="1"/>
</dbReference>
<evidence type="ECO:0000256" key="1">
    <source>
        <dbReference type="ARBA" id="ARBA00022801"/>
    </source>
</evidence>
<dbReference type="GO" id="GO:0008236">
    <property type="term" value="F:serine-type peptidase activity"/>
    <property type="evidence" value="ECO:0007669"/>
    <property type="project" value="InterPro"/>
</dbReference>
<reference evidence="5" key="1">
    <citation type="journal article" date="2013" name="Genome Announc.">
        <title>Draft genome sequence of the grapevine dieback fungus Eutypa lata UCR-EL1.</title>
        <authorList>
            <person name="Blanco-Ulate B."/>
            <person name="Rolshausen P.E."/>
            <person name="Cantu D."/>
        </authorList>
    </citation>
    <scope>NUCLEOTIDE SEQUENCE [LARGE SCALE GENOMIC DNA]</scope>
    <source>
        <strain evidence="5">UCR-EL1</strain>
    </source>
</reference>
<feature type="compositionally biased region" description="Gly residues" evidence="2">
    <location>
        <begin position="229"/>
        <end position="244"/>
    </location>
</feature>
<dbReference type="GO" id="GO:0006508">
    <property type="term" value="P:proteolysis"/>
    <property type="evidence" value="ECO:0007669"/>
    <property type="project" value="InterPro"/>
</dbReference>
<dbReference type="HOGENOM" id="CLU_719673_0_0_1"/>
<keyword evidence="5" id="KW-1185">Reference proteome</keyword>
<dbReference type="OrthoDB" id="6499973at2759"/>
<dbReference type="Gene3D" id="3.40.50.1820">
    <property type="entry name" value="alpha/beta hydrolase"/>
    <property type="match status" value="1"/>
</dbReference>
<feature type="region of interest" description="Disordered" evidence="2">
    <location>
        <begin position="226"/>
        <end position="254"/>
    </location>
</feature>
<dbReference type="PANTHER" id="PTHR48081:SF6">
    <property type="entry name" value="PEPTIDASE S9 PROLYL OLIGOPEPTIDASE CATALYTIC DOMAIN-CONTAINING PROTEIN"/>
    <property type="match status" value="1"/>
</dbReference>
<dbReference type="InterPro" id="IPR050300">
    <property type="entry name" value="GDXG_lipolytic_enzyme"/>
</dbReference>
<organism evidence="4 5">
    <name type="scientific">Eutypa lata (strain UCR-EL1)</name>
    <name type="common">Grapevine dieback disease fungus</name>
    <name type="synonym">Eutypa armeniacae</name>
    <dbReference type="NCBI Taxonomy" id="1287681"/>
    <lineage>
        <taxon>Eukaryota</taxon>
        <taxon>Fungi</taxon>
        <taxon>Dikarya</taxon>
        <taxon>Ascomycota</taxon>
        <taxon>Pezizomycotina</taxon>
        <taxon>Sordariomycetes</taxon>
        <taxon>Xylariomycetidae</taxon>
        <taxon>Xylariales</taxon>
        <taxon>Diatrypaceae</taxon>
        <taxon>Eutypa</taxon>
    </lineage>
</organism>
<dbReference type="InterPro" id="IPR001375">
    <property type="entry name" value="Peptidase_S9_cat"/>
</dbReference>
<evidence type="ECO:0000313" key="5">
    <source>
        <dbReference type="Proteomes" id="UP000012174"/>
    </source>
</evidence>
<evidence type="ECO:0000313" key="4">
    <source>
        <dbReference type="EMBL" id="EMR66114.1"/>
    </source>
</evidence>
<feature type="region of interest" description="Disordered" evidence="2">
    <location>
        <begin position="119"/>
        <end position="161"/>
    </location>
</feature>
<accession>M7SII5</accession>
<keyword evidence="1" id="KW-0378">Hydrolase</keyword>
<feature type="compositionally biased region" description="Low complexity" evidence="2">
    <location>
        <begin position="245"/>
        <end position="254"/>
    </location>
</feature>
<dbReference type="EMBL" id="KB706704">
    <property type="protein sequence ID" value="EMR66114.1"/>
    <property type="molecule type" value="Genomic_DNA"/>
</dbReference>
<dbReference type="Proteomes" id="UP000012174">
    <property type="component" value="Unassembled WGS sequence"/>
</dbReference>
<dbReference type="eggNOG" id="ENOG502RD71">
    <property type="taxonomic scope" value="Eukaryota"/>
</dbReference>